<evidence type="ECO:0000313" key="1">
    <source>
        <dbReference type="EMBL" id="CAK5085120.1"/>
    </source>
</evidence>
<dbReference type="Proteomes" id="UP001497535">
    <property type="component" value="Unassembled WGS sequence"/>
</dbReference>
<sequence>MSTGAIELLCKCGENDNNEGWKNLEAFFDFNYTDEPHYKLFYSLDKLQFKGIISEY</sequence>
<name>A0ACB1A4L0_MELEN</name>
<protein>
    <submittedName>
        <fullName evidence="1">Uncharacterized protein</fullName>
    </submittedName>
</protein>
<dbReference type="EMBL" id="CAVMJV010000056">
    <property type="protein sequence ID" value="CAK5085120.1"/>
    <property type="molecule type" value="Genomic_DNA"/>
</dbReference>
<organism evidence="1 2">
    <name type="scientific">Meloidogyne enterolobii</name>
    <name type="common">Root-knot nematode worm</name>
    <name type="synonym">Meloidogyne mayaguensis</name>
    <dbReference type="NCBI Taxonomy" id="390850"/>
    <lineage>
        <taxon>Eukaryota</taxon>
        <taxon>Metazoa</taxon>
        <taxon>Ecdysozoa</taxon>
        <taxon>Nematoda</taxon>
        <taxon>Chromadorea</taxon>
        <taxon>Rhabditida</taxon>
        <taxon>Tylenchina</taxon>
        <taxon>Tylenchomorpha</taxon>
        <taxon>Tylenchoidea</taxon>
        <taxon>Meloidogynidae</taxon>
        <taxon>Meloidogyninae</taxon>
        <taxon>Meloidogyne</taxon>
    </lineage>
</organism>
<evidence type="ECO:0000313" key="2">
    <source>
        <dbReference type="Proteomes" id="UP001497535"/>
    </source>
</evidence>
<keyword evidence="2" id="KW-1185">Reference proteome</keyword>
<comment type="caution">
    <text evidence="1">The sequence shown here is derived from an EMBL/GenBank/DDBJ whole genome shotgun (WGS) entry which is preliminary data.</text>
</comment>
<proteinExistence type="predicted"/>
<accession>A0ACB1A4L0</accession>
<reference evidence="1" key="1">
    <citation type="submission" date="2023-11" db="EMBL/GenBank/DDBJ databases">
        <authorList>
            <person name="Poullet M."/>
        </authorList>
    </citation>
    <scope>NUCLEOTIDE SEQUENCE</scope>
    <source>
        <strain evidence="1">E1834</strain>
    </source>
</reference>
<gene>
    <name evidence="1" type="ORF">MENTE1834_LOCUS32555</name>
</gene>